<feature type="non-terminal residue" evidence="8">
    <location>
        <position position="1"/>
    </location>
</feature>
<dbReference type="AlphaFoldDB" id="A0A5J9U706"/>
<name>A0A5J9U706_9POAL</name>
<feature type="compositionally biased region" description="Pro residues" evidence="5">
    <location>
        <begin position="83"/>
        <end position="95"/>
    </location>
</feature>
<evidence type="ECO:0008006" key="11">
    <source>
        <dbReference type="Google" id="ProtNLM"/>
    </source>
</evidence>
<evidence type="ECO:0000313" key="8">
    <source>
        <dbReference type="EMBL" id="TVU19492.1"/>
    </source>
</evidence>
<feature type="compositionally biased region" description="Low complexity" evidence="5">
    <location>
        <begin position="67"/>
        <end position="82"/>
    </location>
</feature>
<feature type="compositionally biased region" description="Low complexity" evidence="5">
    <location>
        <begin position="120"/>
        <end position="130"/>
    </location>
</feature>
<dbReference type="PANTHER" id="PTHR12883:SF0">
    <property type="entry name" value="PAT COMPLEX SUBUNIT CCDC47"/>
    <property type="match status" value="1"/>
</dbReference>
<keyword evidence="2 6" id="KW-0812">Transmembrane</keyword>
<gene>
    <name evidence="8" type="ORF">EJB05_35643</name>
    <name evidence="9" type="ORF">EJB05_35661</name>
</gene>
<feature type="transmembrane region" description="Helical" evidence="6">
    <location>
        <begin position="153"/>
        <end position="172"/>
    </location>
</feature>
<evidence type="ECO:0000256" key="4">
    <source>
        <dbReference type="ARBA" id="ARBA00023136"/>
    </source>
</evidence>
<evidence type="ECO:0000256" key="6">
    <source>
        <dbReference type="SAM" id="Phobius"/>
    </source>
</evidence>
<dbReference type="PANTHER" id="PTHR12883">
    <property type="entry name" value="ADIPOCYTE-SPECIFIC PROTEIN 4-RELATED"/>
    <property type="match status" value="1"/>
</dbReference>
<keyword evidence="7" id="KW-0732">Signal</keyword>
<dbReference type="OrthoDB" id="10039147at2759"/>
<feature type="region of interest" description="Disordered" evidence="5">
    <location>
        <begin position="36"/>
        <end position="143"/>
    </location>
</feature>
<feature type="compositionally biased region" description="Basic residues" evidence="5">
    <location>
        <begin position="502"/>
        <end position="515"/>
    </location>
</feature>
<feature type="region of interest" description="Disordered" evidence="5">
    <location>
        <begin position="489"/>
        <end position="515"/>
    </location>
</feature>
<evidence type="ECO:0000256" key="5">
    <source>
        <dbReference type="SAM" id="MobiDB-lite"/>
    </source>
</evidence>
<comment type="subcellular location">
    <subcellularLocation>
        <location evidence="1">Membrane</location>
        <topology evidence="1">Single-pass membrane protein</topology>
    </subcellularLocation>
</comment>
<keyword evidence="3 6" id="KW-1133">Transmembrane helix</keyword>
<dbReference type="GO" id="GO:0016020">
    <property type="term" value="C:membrane"/>
    <property type="evidence" value="ECO:0007669"/>
    <property type="project" value="UniProtKB-SubCell"/>
</dbReference>
<dbReference type="Pfam" id="PF07946">
    <property type="entry name" value="CCDC47"/>
    <property type="match status" value="1"/>
</dbReference>
<evidence type="ECO:0000256" key="1">
    <source>
        <dbReference type="ARBA" id="ARBA00004167"/>
    </source>
</evidence>
<feature type="compositionally biased region" description="Acidic residues" evidence="5">
    <location>
        <begin position="48"/>
        <end position="57"/>
    </location>
</feature>
<organism evidence="8 10">
    <name type="scientific">Eragrostis curvula</name>
    <name type="common">weeping love grass</name>
    <dbReference type="NCBI Taxonomy" id="38414"/>
    <lineage>
        <taxon>Eukaryota</taxon>
        <taxon>Viridiplantae</taxon>
        <taxon>Streptophyta</taxon>
        <taxon>Embryophyta</taxon>
        <taxon>Tracheophyta</taxon>
        <taxon>Spermatophyta</taxon>
        <taxon>Magnoliopsida</taxon>
        <taxon>Liliopsida</taxon>
        <taxon>Poales</taxon>
        <taxon>Poaceae</taxon>
        <taxon>PACMAD clade</taxon>
        <taxon>Chloridoideae</taxon>
        <taxon>Eragrostideae</taxon>
        <taxon>Eragrostidinae</taxon>
        <taxon>Eragrostis</taxon>
    </lineage>
</organism>
<dbReference type="EMBL" id="RWGY01000029">
    <property type="protein sequence ID" value="TVU19510.1"/>
    <property type="molecule type" value="Genomic_DNA"/>
</dbReference>
<keyword evidence="4 6" id="KW-0472">Membrane</keyword>
<dbReference type="Gramene" id="TVU19492">
    <property type="protein sequence ID" value="TVU19492"/>
    <property type="gene ID" value="EJB05_35643"/>
</dbReference>
<evidence type="ECO:0000256" key="3">
    <source>
        <dbReference type="ARBA" id="ARBA00022989"/>
    </source>
</evidence>
<evidence type="ECO:0000256" key="2">
    <source>
        <dbReference type="ARBA" id="ARBA00022692"/>
    </source>
</evidence>
<dbReference type="InterPro" id="IPR012879">
    <property type="entry name" value="CCDC47"/>
</dbReference>
<feature type="chain" id="PRO_5036146007" description="DUF1682 domain-containing protein" evidence="7">
    <location>
        <begin position="30"/>
        <end position="515"/>
    </location>
</feature>
<proteinExistence type="predicted"/>
<reference evidence="8 10" key="1">
    <citation type="journal article" date="2019" name="Sci. Rep.">
        <title>A high-quality genome of Eragrostis curvula grass provides insights into Poaceae evolution and supports new strategies to enhance forage quality.</title>
        <authorList>
            <person name="Carballo J."/>
            <person name="Santos B.A.C.M."/>
            <person name="Zappacosta D."/>
            <person name="Garbus I."/>
            <person name="Selva J.P."/>
            <person name="Gallo C.A."/>
            <person name="Diaz A."/>
            <person name="Albertini E."/>
            <person name="Caccamo M."/>
            <person name="Echenique V."/>
        </authorList>
    </citation>
    <scope>NUCLEOTIDE SEQUENCE [LARGE SCALE GENOMIC DNA]</scope>
    <source>
        <strain evidence="10">cv. Victoria</strain>
        <tissue evidence="8">Leaf</tissue>
    </source>
</reference>
<feature type="compositionally biased region" description="Basic and acidic residues" evidence="5">
    <location>
        <begin position="489"/>
        <end position="501"/>
    </location>
</feature>
<protein>
    <recommendedName>
        <fullName evidence="11">DUF1682 domain-containing protein</fullName>
    </recommendedName>
</protein>
<dbReference type="Proteomes" id="UP000324897">
    <property type="component" value="Chromosome 7"/>
</dbReference>
<evidence type="ECO:0000256" key="7">
    <source>
        <dbReference type="SAM" id="SignalP"/>
    </source>
</evidence>
<dbReference type="EMBL" id="RWGY01000029">
    <property type="protein sequence ID" value="TVU19492.1"/>
    <property type="molecule type" value="Genomic_DNA"/>
</dbReference>
<dbReference type="GO" id="GO:0005783">
    <property type="term" value="C:endoplasmic reticulum"/>
    <property type="evidence" value="ECO:0007669"/>
    <property type="project" value="InterPro"/>
</dbReference>
<dbReference type="GO" id="GO:0005509">
    <property type="term" value="F:calcium ion binding"/>
    <property type="evidence" value="ECO:0007669"/>
    <property type="project" value="InterPro"/>
</dbReference>
<evidence type="ECO:0000313" key="9">
    <source>
        <dbReference type="EMBL" id="TVU19510.1"/>
    </source>
</evidence>
<keyword evidence="10" id="KW-1185">Reference proteome</keyword>
<feature type="signal peptide" evidence="7">
    <location>
        <begin position="1"/>
        <end position="29"/>
    </location>
</feature>
<sequence length="515" mass="56691">MAAASWIRPPRAALLLLLLLAANLSLSLAANFEGFDSDELPSATAGVDADDDEEGLDVDLPPPPPISLSTSAPSPPVTTSTPNPNPTTPTPPNPTPALDLWDEDEFEGIPVPEAVSPDVSSAPAEAGPSDPSEEAAAEAAPAVPRTPRELLRAFYIEIACVSFLICFVLNYFTGKKQNEAIALAWATKFATRDSIFDKNFSLLGTGDGKDTPLLLKEGQDVFKFYASGRRFCQGVLATMEMRARHDLLSKLVELVFPRKDTITFEVVMNEEAMDHVVLAVARKKAAKTMQKEERDLQRFAGVLTSAPAGRKWVAEDLAVVAESKEVAGDMITEAVLDQVRTYFACFDSEFWLRITSLNDSLGLLNPKECFLGVLGDKAFEKLGKWFISLHFSDQVPGSFKKVLMFKFVLPDANNMSEMTRLVALIPYYIDLVGRYKLSSHARSKTETARTKAAQEAFKELQGARQEALQKKKAEKKKLMEEAEAKLSAEALRKKEEKERARQMKKSGPKVKMLRS</sequence>
<dbReference type="Gramene" id="TVU19510">
    <property type="protein sequence ID" value="TVU19510"/>
    <property type="gene ID" value="EJB05_35661"/>
</dbReference>
<comment type="caution">
    <text evidence="8">The sequence shown here is derived from an EMBL/GenBank/DDBJ whole genome shotgun (WGS) entry which is preliminary data.</text>
</comment>
<dbReference type="GO" id="GO:0032469">
    <property type="term" value="P:endoplasmic reticulum calcium ion homeostasis"/>
    <property type="evidence" value="ECO:0007669"/>
    <property type="project" value="InterPro"/>
</dbReference>
<evidence type="ECO:0000313" key="10">
    <source>
        <dbReference type="Proteomes" id="UP000324897"/>
    </source>
</evidence>
<accession>A0A5J9U706</accession>